<feature type="region of interest" description="Disordered" evidence="1">
    <location>
        <begin position="34"/>
        <end position="80"/>
    </location>
</feature>
<protein>
    <recommendedName>
        <fullName evidence="4">BZIP domain-containing protein</fullName>
    </recommendedName>
</protein>
<dbReference type="Proteomes" id="UP000002640">
    <property type="component" value="Unassembled WGS sequence"/>
</dbReference>
<dbReference type="InParanoid" id="G4ZVX3"/>
<evidence type="ECO:0000313" key="3">
    <source>
        <dbReference type="Proteomes" id="UP000002640"/>
    </source>
</evidence>
<dbReference type="GeneID" id="20659838"/>
<reference evidence="2 3" key="1">
    <citation type="journal article" date="2006" name="Science">
        <title>Phytophthora genome sequences uncover evolutionary origins and mechanisms of pathogenesis.</title>
        <authorList>
            <person name="Tyler B.M."/>
            <person name="Tripathy S."/>
            <person name="Zhang X."/>
            <person name="Dehal P."/>
            <person name="Jiang R.H."/>
            <person name="Aerts A."/>
            <person name="Arredondo F.D."/>
            <person name="Baxter L."/>
            <person name="Bensasson D."/>
            <person name="Beynon J.L."/>
            <person name="Chapman J."/>
            <person name="Damasceno C.M."/>
            <person name="Dorrance A.E."/>
            <person name="Dou D."/>
            <person name="Dickerman A.W."/>
            <person name="Dubchak I.L."/>
            <person name="Garbelotto M."/>
            <person name="Gijzen M."/>
            <person name="Gordon S.G."/>
            <person name="Govers F."/>
            <person name="Grunwald N.J."/>
            <person name="Huang W."/>
            <person name="Ivors K.L."/>
            <person name="Jones R.W."/>
            <person name="Kamoun S."/>
            <person name="Krampis K."/>
            <person name="Lamour K.H."/>
            <person name="Lee M.K."/>
            <person name="McDonald W.H."/>
            <person name="Medina M."/>
            <person name="Meijer H.J."/>
            <person name="Nordberg E.K."/>
            <person name="Maclean D.J."/>
            <person name="Ospina-Giraldo M.D."/>
            <person name="Morris P.F."/>
            <person name="Phuntumart V."/>
            <person name="Putnam N.H."/>
            <person name="Rash S."/>
            <person name="Rose J.K."/>
            <person name="Sakihama Y."/>
            <person name="Salamov A.A."/>
            <person name="Savidor A."/>
            <person name="Scheuring C.F."/>
            <person name="Smith B.M."/>
            <person name="Sobral B.W."/>
            <person name="Terry A."/>
            <person name="Torto-Alalibo T.A."/>
            <person name="Win J."/>
            <person name="Xu Z."/>
            <person name="Zhang H."/>
            <person name="Grigoriev I.V."/>
            <person name="Rokhsar D.S."/>
            <person name="Boore J.L."/>
        </authorList>
    </citation>
    <scope>NUCLEOTIDE SEQUENCE [LARGE SCALE GENOMIC DNA]</scope>
    <source>
        <strain evidence="2 3">P6497</strain>
    </source>
</reference>
<evidence type="ECO:0000256" key="1">
    <source>
        <dbReference type="SAM" id="MobiDB-lite"/>
    </source>
</evidence>
<evidence type="ECO:0000313" key="2">
    <source>
        <dbReference type="EMBL" id="EGZ11553.1"/>
    </source>
</evidence>
<evidence type="ECO:0008006" key="4">
    <source>
        <dbReference type="Google" id="ProtNLM"/>
    </source>
</evidence>
<proteinExistence type="predicted"/>
<gene>
    <name evidence="2" type="ORF">PHYSODRAFT_516700</name>
</gene>
<dbReference type="RefSeq" id="XP_009531886.1">
    <property type="nucleotide sequence ID" value="XM_009533591.1"/>
</dbReference>
<organism evidence="2 3">
    <name type="scientific">Phytophthora sojae (strain P6497)</name>
    <name type="common">Soybean stem and root rot agent</name>
    <name type="synonym">Phytophthora megasperma f. sp. glycines</name>
    <dbReference type="NCBI Taxonomy" id="1094619"/>
    <lineage>
        <taxon>Eukaryota</taxon>
        <taxon>Sar</taxon>
        <taxon>Stramenopiles</taxon>
        <taxon>Oomycota</taxon>
        <taxon>Peronosporomycetes</taxon>
        <taxon>Peronosporales</taxon>
        <taxon>Peronosporaceae</taxon>
        <taxon>Phytophthora</taxon>
    </lineage>
</organism>
<keyword evidence="3" id="KW-1185">Reference proteome</keyword>
<dbReference type="KEGG" id="psoj:PHYSODRAFT_516700"/>
<accession>G4ZVX3</accession>
<dbReference type="OMA" id="NAMEWEG"/>
<dbReference type="AlphaFoldDB" id="G4ZVX3"/>
<dbReference type="SMR" id="G4ZVX3"/>
<dbReference type="EMBL" id="JH159157">
    <property type="protein sequence ID" value="EGZ11553.1"/>
    <property type="molecule type" value="Genomic_DNA"/>
</dbReference>
<feature type="compositionally biased region" description="Basic and acidic residues" evidence="1">
    <location>
        <begin position="48"/>
        <end position="70"/>
    </location>
</feature>
<name>G4ZVX3_PHYSP</name>
<feature type="compositionally biased region" description="Basic residues" evidence="1">
    <location>
        <begin position="37"/>
        <end position="47"/>
    </location>
</feature>
<sequence>MEWEAPIPVWIESISIDVDDEDMAAAEFMTSIPVRKPTAKPAHRTRRRIDVDPIGRKENRKDKQRGYEKGYRKRQKDKRADDEVEWMQLEAQVRTLLAKRTAARYLELLQEERALREAEALDRCMAARDVALSLWGTCATRRNVREQLNALPGLRECLTFEFSW</sequence>